<dbReference type="InterPro" id="IPR011969">
    <property type="entry name" value="Clan_AA_Asp_peptidase_C"/>
</dbReference>
<keyword evidence="1" id="KW-0812">Transmembrane</keyword>
<dbReference type="Pfam" id="PF13975">
    <property type="entry name" value="gag-asp_proteas"/>
    <property type="match status" value="1"/>
</dbReference>
<dbReference type="NCBIfam" id="TIGR02281">
    <property type="entry name" value="clan_AA_DTGA"/>
    <property type="match status" value="1"/>
</dbReference>
<proteinExistence type="predicted"/>
<keyword evidence="3" id="KW-1185">Reference proteome</keyword>
<comment type="caution">
    <text evidence="2">The sequence shown here is derived from an EMBL/GenBank/DDBJ whole genome shotgun (WGS) entry which is preliminary data.</text>
</comment>
<sequence>MGIQDRDYYREKYKQASKVGGPDFVANQTIQRGRGKSSNSGIRYLLFPVLTIAALWYGADAFLRFEKAKRQADIPLPVAIAPQAQPQSNLISPKAGGVVLKTDPQGHFRGTVLINNVPMPFLIDTGATKTVIPSSMAIQAGLPFGGVVQSNTAGGKVSDRATQISSLVLGSAVIKNLDAHINDHLDEVLIGMNTLKYFQITQAGNTLTLLANNQAGIKPANQSMASLESLAANQSAKKPTTIKKTLHCDERQVCTTTYSDH</sequence>
<feature type="transmembrane region" description="Helical" evidence="1">
    <location>
        <begin position="41"/>
        <end position="59"/>
    </location>
</feature>
<dbReference type="InterPro" id="IPR021109">
    <property type="entry name" value="Peptidase_aspartic_dom_sf"/>
</dbReference>
<dbReference type="PROSITE" id="PS00141">
    <property type="entry name" value="ASP_PROTEASE"/>
    <property type="match status" value="1"/>
</dbReference>
<dbReference type="InterPro" id="IPR034122">
    <property type="entry name" value="Retropepsin-like_bacterial"/>
</dbReference>
<gene>
    <name evidence="2" type="ORF">EBB_04100</name>
</gene>
<organism evidence="2 3">
    <name type="scientific">Methylomonas fluvii</name>
    <dbReference type="NCBI Taxonomy" id="1854564"/>
    <lineage>
        <taxon>Bacteria</taxon>
        <taxon>Pseudomonadati</taxon>
        <taxon>Pseudomonadota</taxon>
        <taxon>Gammaproteobacteria</taxon>
        <taxon>Methylococcales</taxon>
        <taxon>Methylococcaceae</taxon>
        <taxon>Methylomonas</taxon>
    </lineage>
</organism>
<dbReference type="Gene3D" id="2.40.70.10">
    <property type="entry name" value="Acid Proteases"/>
    <property type="match status" value="1"/>
</dbReference>
<dbReference type="RefSeq" id="WP_192392592.1">
    <property type="nucleotide sequence ID" value="NZ_CAJHIU010000001.1"/>
</dbReference>
<reference evidence="2 3" key="1">
    <citation type="submission" date="2020-09" db="EMBL/GenBank/DDBJ databases">
        <title>Methylomonas albis sp. nov. and Methylomonas fluvii sp. nov.: Two cold-adapted methanotrophs from the River Elbe and an amended description of Methylovulum psychrotolerans strain Eb1.</title>
        <authorList>
            <person name="Bussmann I.K."/>
            <person name="Klings K.-W."/>
            <person name="Warnstedt J."/>
            <person name="Hoppert M."/>
            <person name="Saborowski A."/>
            <person name="Horn F."/>
            <person name="Liebner S."/>
        </authorList>
    </citation>
    <scope>NUCLEOTIDE SEQUENCE [LARGE SCALE GENOMIC DNA]</scope>
    <source>
        <strain evidence="2 3">EbB</strain>
    </source>
</reference>
<dbReference type="SUPFAM" id="SSF50630">
    <property type="entry name" value="Acid proteases"/>
    <property type="match status" value="1"/>
</dbReference>
<evidence type="ECO:0000313" key="2">
    <source>
        <dbReference type="EMBL" id="MBD9359741.1"/>
    </source>
</evidence>
<evidence type="ECO:0000313" key="3">
    <source>
        <dbReference type="Proteomes" id="UP000641152"/>
    </source>
</evidence>
<dbReference type="EMBL" id="JACXST010000001">
    <property type="protein sequence ID" value="MBD9359741.1"/>
    <property type="molecule type" value="Genomic_DNA"/>
</dbReference>
<protein>
    <submittedName>
        <fullName evidence="2">Retroviral-like aspartic protease family protein</fullName>
    </submittedName>
</protein>
<evidence type="ECO:0000256" key="1">
    <source>
        <dbReference type="SAM" id="Phobius"/>
    </source>
</evidence>
<accession>A0ABR9DAE4</accession>
<name>A0ABR9DAE4_9GAMM</name>
<dbReference type="InterPro" id="IPR001969">
    <property type="entry name" value="Aspartic_peptidase_AS"/>
</dbReference>
<keyword evidence="1" id="KW-1133">Transmembrane helix</keyword>
<keyword evidence="1" id="KW-0472">Membrane</keyword>
<dbReference type="CDD" id="cd05483">
    <property type="entry name" value="retropepsin_like_bacteria"/>
    <property type="match status" value="1"/>
</dbReference>
<dbReference type="Proteomes" id="UP000641152">
    <property type="component" value="Unassembled WGS sequence"/>
</dbReference>